<feature type="region of interest" description="Disordered" evidence="1">
    <location>
        <begin position="92"/>
        <end position="250"/>
    </location>
</feature>
<evidence type="ECO:0000313" key="2">
    <source>
        <dbReference type="EMBL" id="CAG8601960.1"/>
    </source>
</evidence>
<dbReference type="EMBL" id="CAJVPS010004304">
    <property type="protein sequence ID" value="CAG8601960.1"/>
    <property type="molecule type" value="Genomic_DNA"/>
</dbReference>
<evidence type="ECO:0000313" key="3">
    <source>
        <dbReference type="Proteomes" id="UP000789508"/>
    </source>
</evidence>
<evidence type="ECO:0000256" key="1">
    <source>
        <dbReference type="SAM" id="MobiDB-lite"/>
    </source>
</evidence>
<proteinExistence type="predicted"/>
<feature type="non-terminal residue" evidence="2">
    <location>
        <position position="1"/>
    </location>
</feature>
<protein>
    <submittedName>
        <fullName evidence="2">7273_t:CDS:1</fullName>
    </submittedName>
</protein>
<feature type="compositionally biased region" description="Polar residues" evidence="1">
    <location>
        <begin position="117"/>
        <end position="132"/>
    </location>
</feature>
<dbReference type="Proteomes" id="UP000789508">
    <property type="component" value="Unassembled WGS sequence"/>
</dbReference>
<feature type="compositionally biased region" description="Basic and acidic residues" evidence="1">
    <location>
        <begin position="1"/>
        <end position="50"/>
    </location>
</feature>
<feature type="compositionally biased region" description="Basic and acidic residues" evidence="1">
    <location>
        <begin position="200"/>
        <end position="242"/>
    </location>
</feature>
<reference evidence="2" key="1">
    <citation type="submission" date="2021-06" db="EMBL/GenBank/DDBJ databases">
        <authorList>
            <person name="Kallberg Y."/>
            <person name="Tangrot J."/>
            <person name="Rosling A."/>
        </authorList>
    </citation>
    <scope>NUCLEOTIDE SEQUENCE</scope>
    <source>
        <strain evidence="2">FL130A</strain>
    </source>
</reference>
<accession>A0A9N9GD82</accession>
<feature type="compositionally biased region" description="Polar residues" evidence="1">
    <location>
        <begin position="156"/>
        <end position="173"/>
    </location>
</feature>
<name>A0A9N9GD82_9GLOM</name>
<gene>
    <name evidence="2" type="ORF">ALEPTO_LOCUS8184</name>
</gene>
<sequence length="250" mass="28766">EIKREQIDQKLQEKLRKDKQELMEKMKREEQEKRERAAKLRKEEEEKRQSELNVGQTKKRISQTFFAPSQNLVSITFLQDCLPQMWKQLLNRNGNHSEEKDREDEESEKSVKREKQNNNTPIVSVDSKPTFTSSSKLESKAESEPMAIEGADKDTSTNNDKSTDETTTVNLSSSKDEPTTIQDNKNDTITNTTTAGETITNDRTKRDEKNDAKKKDNVNDGDVDPPKNEQHPSNEDISMKEGEADEVVEY</sequence>
<dbReference type="AlphaFoldDB" id="A0A9N9GD82"/>
<keyword evidence="3" id="KW-1185">Reference proteome</keyword>
<feature type="compositionally biased region" description="Low complexity" evidence="1">
    <location>
        <begin position="179"/>
        <end position="199"/>
    </location>
</feature>
<organism evidence="2 3">
    <name type="scientific">Ambispora leptoticha</name>
    <dbReference type="NCBI Taxonomy" id="144679"/>
    <lineage>
        <taxon>Eukaryota</taxon>
        <taxon>Fungi</taxon>
        <taxon>Fungi incertae sedis</taxon>
        <taxon>Mucoromycota</taxon>
        <taxon>Glomeromycotina</taxon>
        <taxon>Glomeromycetes</taxon>
        <taxon>Archaeosporales</taxon>
        <taxon>Ambisporaceae</taxon>
        <taxon>Ambispora</taxon>
    </lineage>
</organism>
<feature type="region of interest" description="Disordered" evidence="1">
    <location>
        <begin position="1"/>
        <end position="66"/>
    </location>
</feature>
<feature type="compositionally biased region" description="Polar residues" evidence="1">
    <location>
        <begin position="51"/>
        <end position="66"/>
    </location>
</feature>
<comment type="caution">
    <text evidence="2">The sequence shown here is derived from an EMBL/GenBank/DDBJ whole genome shotgun (WGS) entry which is preliminary data.</text>
</comment>